<dbReference type="SUPFAM" id="SSF47757">
    <property type="entry name" value="Chemotaxis receptor methyltransferase CheR, N-terminal domain"/>
    <property type="match status" value="1"/>
</dbReference>
<dbReference type="OrthoDB" id="9791760at2"/>
<dbReference type="PANTHER" id="PTHR24422">
    <property type="entry name" value="CHEMOTAXIS PROTEIN METHYLTRANSFERASE"/>
    <property type="match status" value="1"/>
</dbReference>
<proteinExistence type="predicted"/>
<dbReference type="GO" id="GO:0005737">
    <property type="term" value="C:cytoplasm"/>
    <property type="evidence" value="ECO:0007669"/>
    <property type="project" value="InterPro"/>
</dbReference>
<dbReference type="InterPro" id="IPR036804">
    <property type="entry name" value="CheR_N_sf"/>
</dbReference>
<evidence type="ECO:0000259" key="4">
    <source>
        <dbReference type="PROSITE" id="PS50123"/>
    </source>
</evidence>
<sequence length="342" mass="37627">MARSTRKASTRKARASSRDGAKQPALFPVIGIGASAGGIGALQKFFPGAPADSGFAYVVIQHLDAEHESVLASIIQRCTAIETRTAAEGMAVEPNNIYVVPPGASVTIEKQHFRVAKIAAMRARRTPIDDFFTSLAHEQAENAAGIILSGTGSDGTIGLRAIKELGGLTLAQESAEYDGMMRSAVQSGLVDMVLPAEEMAAKLVSYFRHSSRTESERDRHKRDVAEQLSRIAALLRTRTGHDFSGYKDNTILRRIQRRMQVLQIDDPAAFYERLREEPQQVDLLFQDLLIGVTSFFRDPQAFDGLERLVIPKLFQDRKPDETVRVWVPAAPLARKPIRSPCS</sequence>
<dbReference type="Pfam" id="PF01339">
    <property type="entry name" value="CheB_methylest"/>
    <property type="match status" value="1"/>
</dbReference>
<dbReference type="EMBL" id="LPWA01000122">
    <property type="protein sequence ID" value="KUM25081.1"/>
    <property type="molecule type" value="Genomic_DNA"/>
</dbReference>
<evidence type="ECO:0000313" key="6">
    <source>
        <dbReference type="Proteomes" id="UP000053176"/>
    </source>
</evidence>
<feature type="active site" evidence="1">
    <location>
        <position position="154"/>
    </location>
</feature>
<dbReference type="Proteomes" id="UP000053176">
    <property type="component" value="Unassembled WGS sequence"/>
</dbReference>
<keyword evidence="1" id="KW-0378">Hydrolase</keyword>
<feature type="active site" evidence="1">
    <location>
        <position position="35"/>
    </location>
</feature>
<dbReference type="PROSITE" id="PS50123">
    <property type="entry name" value="CHER"/>
    <property type="match status" value="1"/>
</dbReference>
<dbReference type="InterPro" id="IPR050903">
    <property type="entry name" value="Bact_Chemotaxis_MeTrfase"/>
</dbReference>
<dbReference type="CDD" id="cd16434">
    <property type="entry name" value="CheB-CheR_fusion"/>
    <property type="match status" value="1"/>
</dbReference>
<dbReference type="Pfam" id="PF03705">
    <property type="entry name" value="CheR_N"/>
    <property type="match status" value="1"/>
</dbReference>
<protein>
    <submittedName>
        <fullName evidence="5">Uncharacterized protein</fullName>
    </submittedName>
</protein>
<dbReference type="InterPro" id="IPR022641">
    <property type="entry name" value="CheR_N"/>
</dbReference>
<dbReference type="GO" id="GO:0000156">
    <property type="term" value="F:phosphorelay response regulator activity"/>
    <property type="evidence" value="ECO:0007669"/>
    <property type="project" value="InterPro"/>
</dbReference>
<feature type="active site" evidence="1">
    <location>
        <position position="62"/>
    </location>
</feature>
<dbReference type="AlphaFoldDB" id="A0A101KQM5"/>
<evidence type="ECO:0000313" key="5">
    <source>
        <dbReference type="EMBL" id="KUM25081.1"/>
    </source>
</evidence>
<evidence type="ECO:0000259" key="3">
    <source>
        <dbReference type="PROSITE" id="PS50122"/>
    </source>
</evidence>
<feature type="domain" description="CheR-type methyltransferase" evidence="4">
    <location>
        <begin position="226"/>
        <end position="336"/>
    </location>
</feature>
<feature type="domain" description="CheB-type methylesterase" evidence="3">
    <location>
        <begin position="26"/>
        <end position="210"/>
    </location>
</feature>
<dbReference type="PROSITE" id="PS50122">
    <property type="entry name" value="CHEB"/>
    <property type="match status" value="1"/>
</dbReference>
<organism evidence="5 6">
    <name type="scientific">Rhizobium loti</name>
    <name type="common">Mesorhizobium loti</name>
    <dbReference type="NCBI Taxonomy" id="381"/>
    <lineage>
        <taxon>Bacteria</taxon>
        <taxon>Pseudomonadati</taxon>
        <taxon>Pseudomonadota</taxon>
        <taxon>Alphaproteobacteria</taxon>
        <taxon>Hyphomicrobiales</taxon>
        <taxon>Phyllobacteriaceae</taxon>
        <taxon>Mesorhizobium</taxon>
    </lineage>
</organism>
<dbReference type="GO" id="GO:0008984">
    <property type="term" value="F:protein-glutamate methylesterase activity"/>
    <property type="evidence" value="ECO:0007669"/>
    <property type="project" value="InterPro"/>
</dbReference>
<dbReference type="InterPro" id="IPR035909">
    <property type="entry name" value="CheB_C"/>
</dbReference>
<evidence type="ECO:0000256" key="2">
    <source>
        <dbReference type="SAM" id="MobiDB-lite"/>
    </source>
</evidence>
<reference evidence="5 6" key="1">
    <citation type="submission" date="2015-12" db="EMBL/GenBank/DDBJ databases">
        <title>Draft genome sequence of Mesorhizobium sp. UFLA 01-765, a multitolerant efficient symbiont and plant-growth promoting strain isolated from Zn-mining soil using Leucaena leucocephala as a trap plant.</title>
        <authorList>
            <person name="Rangel W.M."/>
            <person name="Thijs S."/>
            <person name="Longatti S.M."/>
            <person name="Moreira F.M."/>
            <person name="Weyens N."/>
            <person name="Vangronsveld J."/>
            <person name="Van Hamme J.D."/>
            <person name="Bottos E.M."/>
            <person name="Rineau F."/>
        </authorList>
    </citation>
    <scope>NUCLEOTIDE SEQUENCE [LARGE SCALE GENOMIC DNA]</scope>
    <source>
        <strain evidence="5 6">UFLA 01-765</strain>
    </source>
</reference>
<comment type="caution">
    <text evidence="5">The sequence shown here is derived from an EMBL/GenBank/DDBJ whole genome shotgun (WGS) entry which is preliminary data.</text>
</comment>
<dbReference type="PANTHER" id="PTHR24422:SF27">
    <property type="entry name" value="PROTEIN-GLUTAMATE O-METHYLTRANSFERASE"/>
    <property type="match status" value="1"/>
</dbReference>
<dbReference type="GO" id="GO:0006935">
    <property type="term" value="P:chemotaxis"/>
    <property type="evidence" value="ECO:0007669"/>
    <property type="project" value="UniProtKB-UniRule"/>
</dbReference>
<name>A0A101KQM5_RHILI</name>
<dbReference type="Gene3D" id="3.40.50.180">
    <property type="entry name" value="Methylesterase CheB, C-terminal domain"/>
    <property type="match status" value="1"/>
</dbReference>
<dbReference type="Gene3D" id="1.10.155.10">
    <property type="entry name" value="Chemotaxis receptor methyltransferase CheR, N-terminal domain"/>
    <property type="match status" value="1"/>
</dbReference>
<gene>
    <name evidence="5" type="ORF">AU467_27285</name>
</gene>
<keyword evidence="1" id="KW-0145">Chemotaxis</keyword>
<feature type="region of interest" description="Disordered" evidence="2">
    <location>
        <begin position="1"/>
        <end position="20"/>
    </location>
</feature>
<dbReference type="InterPro" id="IPR000780">
    <property type="entry name" value="CheR_MeTrfase"/>
</dbReference>
<dbReference type="GO" id="GO:0008757">
    <property type="term" value="F:S-adenosylmethionine-dependent methyltransferase activity"/>
    <property type="evidence" value="ECO:0007669"/>
    <property type="project" value="InterPro"/>
</dbReference>
<accession>A0A101KQM5</accession>
<evidence type="ECO:0000256" key="1">
    <source>
        <dbReference type="PROSITE-ProRule" id="PRU00050"/>
    </source>
</evidence>
<feature type="compositionally biased region" description="Basic residues" evidence="2">
    <location>
        <begin position="1"/>
        <end position="15"/>
    </location>
</feature>
<dbReference type="SUPFAM" id="SSF52738">
    <property type="entry name" value="Methylesterase CheB, C-terminal domain"/>
    <property type="match status" value="1"/>
</dbReference>
<dbReference type="InterPro" id="IPR000673">
    <property type="entry name" value="Sig_transdc_resp-reg_Me-estase"/>
</dbReference>